<dbReference type="Pfam" id="PF24621">
    <property type="entry name" value="DHQS_C"/>
    <property type="match status" value="1"/>
</dbReference>
<evidence type="ECO:0000256" key="8">
    <source>
        <dbReference type="ARBA" id="ARBA00023239"/>
    </source>
</evidence>
<comment type="caution">
    <text evidence="9">Lacks conserved residue(s) required for the propagation of feature annotation.</text>
</comment>
<dbReference type="Proteomes" id="UP000006056">
    <property type="component" value="Chromosome"/>
</dbReference>
<evidence type="ECO:0000259" key="13">
    <source>
        <dbReference type="Pfam" id="PF24621"/>
    </source>
</evidence>
<keyword evidence="9" id="KW-0170">Cobalt</keyword>
<accession>I3ZCY3</accession>
<dbReference type="GO" id="GO:0046872">
    <property type="term" value="F:metal ion binding"/>
    <property type="evidence" value="ECO:0007669"/>
    <property type="project" value="UniProtKB-KW"/>
</dbReference>
<dbReference type="NCBIfam" id="TIGR01357">
    <property type="entry name" value="aroB"/>
    <property type="match status" value="1"/>
</dbReference>
<dbReference type="STRING" id="926566.Terro_0769"/>
<dbReference type="GO" id="GO:0003856">
    <property type="term" value="F:3-dehydroquinate synthase activity"/>
    <property type="evidence" value="ECO:0007669"/>
    <property type="project" value="UniProtKB-UniRule"/>
</dbReference>
<dbReference type="CDD" id="cd08195">
    <property type="entry name" value="DHQS"/>
    <property type="match status" value="1"/>
</dbReference>
<dbReference type="PANTHER" id="PTHR43622:SF1">
    <property type="entry name" value="3-DEHYDROQUINATE SYNTHASE"/>
    <property type="match status" value="1"/>
</dbReference>
<dbReference type="InterPro" id="IPR016037">
    <property type="entry name" value="DHQ_synth_AroB"/>
</dbReference>
<comment type="subcellular location">
    <subcellularLocation>
        <location evidence="9">Cytoplasm</location>
    </subcellularLocation>
</comment>
<dbReference type="AlphaFoldDB" id="I3ZCY3"/>
<proteinExistence type="inferred from homology"/>
<feature type="binding site" evidence="9">
    <location>
        <position position="235"/>
    </location>
    <ligand>
        <name>Zn(2+)</name>
        <dbReference type="ChEBI" id="CHEBI:29105"/>
    </ligand>
</feature>
<dbReference type="Gene3D" id="1.20.1090.10">
    <property type="entry name" value="Dehydroquinate synthase-like - alpha domain"/>
    <property type="match status" value="1"/>
</dbReference>
<dbReference type="FunFam" id="3.40.50.1970:FF:000007">
    <property type="entry name" value="Pentafunctional AROM polypeptide"/>
    <property type="match status" value="1"/>
</dbReference>
<comment type="pathway">
    <text evidence="9">Metabolic intermediate biosynthesis; chorismate biosynthesis; chorismate from D-erythrose 4-phosphate and phosphoenolpyruvate: step 2/7.</text>
</comment>
<dbReference type="Gene3D" id="3.40.50.1970">
    <property type="match status" value="1"/>
</dbReference>
<evidence type="ECO:0000256" key="6">
    <source>
        <dbReference type="ARBA" id="ARBA00022833"/>
    </source>
</evidence>
<keyword evidence="4 9" id="KW-0479">Metal-binding</keyword>
<dbReference type="HOGENOM" id="CLU_001201_0_2_0"/>
<protein>
    <recommendedName>
        <fullName evidence="9 10">3-dehydroquinate synthase</fullName>
        <shortName evidence="9">DHQS</shortName>
        <ecNumber evidence="9 10">4.2.3.4</ecNumber>
    </recommendedName>
</protein>
<keyword evidence="9" id="KW-0963">Cytoplasm</keyword>
<evidence type="ECO:0000256" key="10">
    <source>
        <dbReference type="NCBIfam" id="TIGR01357"/>
    </source>
</evidence>
<dbReference type="GO" id="GO:0009073">
    <property type="term" value="P:aromatic amino acid family biosynthetic process"/>
    <property type="evidence" value="ECO:0007669"/>
    <property type="project" value="UniProtKB-KW"/>
</dbReference>
<comment type="cofactor">
    <cofactor evidence="1 9">
        <name>NAD(+)</name>
        <dbReference type="ChEBI" id="CHEBI:57540"/>
    </cofactor>
</comment>
<dbReference type="InterPro" id="IPR030960">
    <property type="entry name" value="DHQS/DOIS_N"/>
</dbReference>
<evidence type="ECO:0000256" key="3">
    <source>
        <dbReference type="ARBA" id="ARBA00003485"/>
    </source>
</evidence>
<feature type="domain" description="3-dehydroquinate synthase N-terminal" evidence="12">
    <location>
        <begin position="118"/>
        <end position="230"/>
    </location>
</feature>
<dbReference type="UniPathway" id="UPA00053">
    <property type="reaction ID" value="UER00085"/>
</dbReference>
<dbReference type="GO" id="GO:0005737">
    <property type="term" value="C:cytoplasm"/>
    <property type="evidence" value="ECO:0007669"/>
    <property type="project" value="UniProtKB-SubCell"/>
</dbReference>
<sequence>MAITPQCAKPSHTGTPGDKSFGGSNLPQLHDCCTTTNAHDKRAAAIINDVSEIRVEAASASYSVHIGQNLLPSLAAQSVALAKKVSRVFIITSPDIDRLWGTPVRAGFDALAIPYKTLHVPAGEQHKRLSTIERLLEELASNGADRDTLLVALGGGVLGDLTGFLAAIYMRGVPFVQAPTTLLAQVDSSVGGKTGANLKAGKNLVGAFYHPLAVFADLDTLKTLPPRELQAGLQECVKAGVIRDSALFDYMEKNVELVRSGDLEAIQHVVEASVQMKADVVAADERESGERMILNFGHTIGHAIESATHYKGLLHGEAIGWGMIAAARLGEARGVLSEADSQRIVDLVYAYSDLPRFNVTAERLVMLTGNDKKKRSGTLSFIVPKAIGTVEIAQDVEDVELQEAVEQMLVEMRARPIPPPVMP</sequence>
<organism evidence="14 15">
    <name type="scientific">Terriglobus roseus (strain DSM 18391 / NRRL B-41598 / KBS 63)</name>
    <dbReference type="NCBI Taxonomy" id="926566"/>
    <lineage>
        <taxon>Bacteria</taxon>
        <taxon>Pseudomonadati</taxon>
        <taxon>Acidobacteriota</taxon>
        <taxon>Terriglobia</taxon>
        <taxon>Terriglobales</taxon>
        <taxon>Acidobacteriaceae</taxon>
        <taxon>Terriglobus</taxon>
    </lineage>
</organism>
<keyword evidence="8 9" id="KW-0456">Lyase</keyword>
<evidence type="ECO:0000313" key="15">
    <source>
        <dbReference type="Proteomes" id="UP000006056"/>
    </source>
</evidence>
<dbReference type="InterPro" id="IPR050071">
    <property type="entry name" value="Dehydroquinate_synthase"/>
</dbReference>
<evidence type="ECO:0000256" key="1">
    <source>
        <dbReference type="ARBA" id="ARBA00001911"/>
    </source>
</evidence>
<comment type="similarity">
    <text evidence="9">Belongs to the sugar phosphate cyclases superfamily. Dehydroquinate synthase family.</text>
</comment>
<dbReference type="EMBL" id="CP003379">
    <property type="protein sequence ID" value="AFL87101.1"/>
    <property type="molecule type" value="Genomic_DNA"/>
</dbReference>
<feature type="binding site" evidence="9">
    <location>
        <position position="298"/>
    </location>
    <ligand>
        <name>Zn(2+)</name>
        <dbReference type="ChEBI" id="CHEBI:29105"/>
    </ligand>
</feature>
<dbReference type="GO" id="GO:0009423">
    <property type="term" value="P:chorismate biosynthetic process"/>
    <property type="evidence" value="ECO:0007669"/>
    <property type="project" value="UniProtKB-UniRule"/>
</dbReference>
<dbReference type="SUPFAM" id="SSF56796">
    <property type="entry name" value="Dehydroquinate synthase-like"/>
    <property type="match status" value="1"/>
</dbReference>
<dbReference type="HAMAP" id="MF_00110">
    <property type="entry name" value="DHQ_synthase"/>
    <property type="match status" value="1"/>
</dbReference>
<feature type="domain" description="3-dehydroquinate synthase C-terminal" evidence="13">
    <location>
        <begin position="232"/>
        <end position="374"/>
    </location>
</feature>
<dbReference type="GO" id="GO:0000166">
    <property type="term" value="F:nucleotide binding"/>
    <property type="evidence" value="ECO:0007669"/>
    <property type="project" value="UniProtKB-KW"/>
</dbReference>
<keyword evidence="15" id="KW-1185">Reference proteome</keyword>
<feature type="binding site" evidence="9">
    <location>
        <begin position="220"/>
        <end position="223"/>
    </location>
    <ligand>
        <name>NAD(+)</name>
        <dbReference type="ChEBI" id="CHEBI:57540"/>
    </ligand>
</feature>
<evidence type="ECO:0000256" key="11">
    <source>
        <dbReference type="SAM" id="MobiDB-lite"/>
    </source>
</evidence>
<feature type="binding site" evidence="9">
    <location>
        <position position="193"/>
    </location>
    <ligand>
        <name>NAD(+)</name>
        <dbReference type="ChEBI" id="CHEBI:57540"/>
    </ligand>
</feature>
<comment type="function">
    <text evidence="3 9">Catalyzes the conversion of 3-deoxy-D-arabino-heptulosonate 7-phosphate (DAHP) to dehydroquinate (DHQ).</text>
</comment>
<evidence type="ECO:0000256" key="4">
    <source>
        <dbReference type="ARBA" id="ARBA00022723"/>
    </source>
</evidence>
<keyword evidence="5 9" id="KW-0547">Nucleotide-binding</keyword>
<dbReference type="Pfam" id="PF01761">
    <property type="entry name" value="DHQ_synthase"/>
    <property type="match status" value="1"/>
</dbReference>
<evidence type="ECO:0000256" key="9">
    <source>
        <dbReference type="HAMAP-Rule" id="MF_00110"/>
    </source>
</evidence>
<feature type="binding site" evidence="9">
    <location>
        <begin position="156"/>
        <end position="160"/>
    </location>
    <ligand>
        <name>NAD(+)</name>
        <dbReference type="ChEBI" id="CHEBI:57540"/>
    </ligand>
</feature>
<feature type="binding site" evidence="9">
    <location>
        <position position="315"/>
    </location>
    <ligand>
        <name>Zn(2+)</name>
        <dbReference type="ChEBI" id="CHEBI:29105"/>
    </ligand>
</feature>
<feature type="binding site" evidence="9">
    <location>
        <begin position="180"/>
        <end position="181"/>
    </location>
    <ligand>
        <name>NAD(+)</name>
        <dbReference type="ChEBI" id="CHEBI:57540"/>
    </ligand>
</feature>
<feature type="binding site" evidence="9">
    <location>
        <position position="202"/>
    </location>
    <ligand>
        <name>NAD(+)</name>
        <dbReference type="ChEBI" id="CHEBI:57540"/>
    </ligand>
</feature>
<dbReference type="GO" id="GO:0008652">
    <property type="term" value="P:amino acid biosynthetic process"/>
    <property type="evidence" value="ECO:0007669"/>
    <property type="project" value="UniProtKB-KW"/>
</dbReference>
<dbReference type="OrthoDB" id="9806583at2"/>
<dbReference type="PATRIC" id="fig|926566.3.peg.762"/>
<dbReference type="RefSeq" id="WP_014784670.1">
    <property type="nucleotide sequence ID" value="NC_018014.1"/>
</dbReference>
<comment type="cofactor">
    <cofactor evidence="9">
        <name>Co(2+)</name>
        <dbReference type="ChEBI" id="CHEBI:48828"/>
    </cofactor>
    <cofactor evidence="9">
        <name>Zn(2+)</name>
        <dbReference type="ChEBI" id="CHEBI:29105"/>
    </cofactor>
    <text evidence="9">Binds 1 divalent metal cation per subunit. Can use either Co(2+) or Zn(2+).</text>
</comment>
<keyword evidence="9" id="KW-0057">Aromatic amino acid biosynthesis</keyword>
<dbReference type="EC" id="4.2.3.4" evidence="9 10"/>
<keyword evidence="6 9" id="KW-0862">Zinc</keyword>
<dbReference type="InterPro" id="IPR056179">
    <property type="entry name" value="DHQS_C"/>
</dbReference>
<comment type="catalytic activity">
    <reaction evidence="9">
        <text>7-phospho-2-dehydro-3-deoxy-D-arabino-heptonate = 3-dehydroquinate + phosphate</text>
        <dbReference type="Rhea" id="RHEA:21968"/>
        <dbReference type="ChEBI" id="CHEBI:32364"/>
        <dbReference type="ChEBI" id="CHEBI:43474"/>
        <dbReference type="ChEBI" id="CHEBI:58394"/>
        <dbReference type="EC" id="4.2.3.4"/>
    </reaction>
</comment>
<reference evidence="14 15" key="1">
    <citation type="submission" date="2012-06" db="EMBL/GenBank/DDBJ databases">
        <title>Complete genome of Terriglobus roseus DSM 18391.</title>
        <authorList>
            <consortium name="US DOE Joint Genome Institute (JGI-PGF)"/>
            <person name="Lucas S."/>
            <person name="Copeland A."/>
            <person name="Lapidus A."/>
            <person name="Glavina del Rio T."/>
            <person name="Dalin E."/>
            <person name="Tice H."/>
            <person name="Bruce D."/>
            <person name="Goodwin L."/>
            <person name="Pitluck S."/>
            <person name="Peters L."/>
            <person name="Mikhailova N."/>
            <person name="Munk A.C.C."/>
            <person name="Kyrpides N."/>
            <person name="Mavromatis K."/>
            <person name="Ivanova N."/>
            <person name="Brettin T."/>
            <person name="Detter J.C."/>
            <person name="Han C."/>
            <person name="Larimer F."/>
            <person name="Land M."/>
            <person name="Hauser L."/>
            <person name="Markowitz V."/>
            <person name="Cheng J.-F."/>
            <person name="Hugenholtz P."/>
            <person name="Woyke T."/>
            <person name="Wu D."/>
            <person name="Brambilla E."/>
            <person name="Klenk H.-P."/>
            <person name="Eisen J.A."/>
        </authorList>
    </citation>
    <scope>NUCLEOTIDE SEQUENCE [LARGE SCALE GENOMIC DNA]</scope>
    <source>
        <strain evidence="15">DSM 18391 / NRRL B-41598 / KBS 63</strain>
    </source>
</reference>
<comment type="cofactor">
    <cofactor evidence="2">
        <name>Zn(2+)</name>
        <dbReference type="ChEBI" id="CHEBI:29105"/>
    </cofactor>
</comment>
<feature type="region of interest" description="Disordered" evidence="11">
    <location>
        <begin position="1"/>
        <end position="23"/>
    </location>
</feature>
<evidence type="ECO:0000259" key="12">
    <source>
        <dbReference type="Pfam" id="PF01761"/>
    </source>
</evidence>
<keyword evidence="7 9" id="KW-0520">NAD</keyword>
<gene>
    <name evidence="9" type="primary">aroB</name>
    <name evidence="14" type="ordered locus">Terro_0769</name>
</gene>
<evidence type="ECO:0000256" key="2">
    <source>
        <dbReference type="ARBA" id="ARBA00001947"/>
    </source>
</evidence>
<evidence type="ECO:0000256" key="5">
    <source>
        <dbReference type="ARBA" id="ARBA00022741"/>
    </source>
</evidence>
<dbReference type="eggNOG" id="COG0337">
    <property type="taxonomic scope" value="Bacteria"/>
</dbReference>
<dbReference type="PANTHER" id="PTHR43622">
    <property type="entry name" value="3-DEHYDROQUINATE SYNTHASE"/>
    <property type="match status" value="1"/>
</dbReference>
<dbReference type="KEGG" id="trs:Terro_0769"/>
<keyword evidence="9" id="KW-0028">Amino-acid biosynthesis</keyword>
<name>I3ZCY3_TERRK</name>
<evidence type="ECO:0000256" key="7">
    <source>
        <dbReference type="ARBA" id="ARBA00023027"/>
    </source>
</evidence>
<evidence type="ECO:0000313" key="14">
    <source>
        <dbReference type="EMBL" id="AFL87101.1"/>
    </source>
</evidence>